<dbReference type="Proteomes" id="UP001597182">
    <property type="component" value="Unassembled WGS sequence"/>
</dbReference>
<organism evidence="10 11">
    <name type="scientific">Pseudonocardia benzenivorans</name>
    <dbReference type="NCBI Taxonomy" id="228005"/>
    <lineage>
        <taxon>Bacteria</taxon>
        <taxon>Bacillati</taxon>
        <taxon>Actinomycetota</taxon>
        <taxon>Actinomycetes</taxon>
        <taxon>Pseudonocardiales</taxon>
        <taxon>Pseudonocardiaceae</taxon>
        <taxon>Pseudonocardia</taxon>
    </lineage>
</organism>
<dbReference type="InterPro" id="IPR036388">
    <property type="entry name" value="WH-like_DNA-bd_sf"/>
</dbReference>
<gene>
    <name evidence="10" type="ORF">ACFQ34_12710</name>
</gene>
<evidence type="ECO:0000256" key="7">
    <source>
        <dbReference type="PROSITE-ProRule" id="PRU01091"/>
    </source>
</evidence>
<dbReference type="InterPro" id="IPR011006">
    <property type="entry name" value="CheY-like_superfamily"/>
</dbReference>
<reference evidence="11" key="1">
    <citation type="journal article" date="2019" name="Int. J. Syst. Evol. Microbiol.">
        <title>The Global Catalogue of Microorganisms (GCM) 10K type strain sequencing project: providing services to taxonomists for standard genome sequencing and annotation.</title>
        <authorList>
            <consortium name="The Broad Institute Genomics Platform"/>
            <consortium name="The Broad Institute Genome Sequencing Center for Infectious Disease"/>
            <person name="Wu L."/>
            <person name="Ma J."/>
        </authorList>
    </citation>
    <scope>NUCLEOTIDE SEQUENCE [LARGE SCALE GENOMIC DNA]</scope>
    <source>
        <strain evidence="11">CCUG 49018</strain>
    </source>
</reference>
<dbReference type="Gene3D" id="1.10.10.10">
    <property type="entry name" value="Winged helix-like DNA-binding domain superfamily/Winged helix DNA-binding domain"/>
    <property type="match status" value="1"/>
</dbReference>
<feature type="modified residue" description="4-aspartylphosphate" evidence="6">
    <location>
        <position position="73"/>
    </location>
</feature>
<dbReference type="PROSITE" id="PS51755">
    <property type="entry name" value="OMPR_PHOB"/>
    <property type="match status" value="1"/>
</dbReference>
<feature type="DNA-binding region" description="OmpR/PhoB-type" evidence="7">
    <location>
        <begin position="146"/>
        <end position="250"/>
    </location>
</feature>
<keyword evidence="11" id="KW-1185">Reference proteome</keyword>
<evidence type="ECO:0000256" key="6">
    <source>
        <dbReference type="PROSITE-ProRule" id="PRU00169"/>
    </source>
</evidence>
<evidence type="ECO:0000313" key="11">
    <source>
        <dbReference type="Proteomes" id="UP001597182"/>
    </source>
</evidence>
<keyword evidence="4 7" id="KW-0238">DNA-binding</keyword>
<dbReference type="SMART" id="SM00448">
    <property type="entry name" value="REC"/>
    <property type="match status" value="1"/>
</dbReference>
<keyword evidence="1 6" id="KW-0597">Phosphoprotein</keyword>
<dbReference type="SUPFAM" id="SSF52172">
    <property type="entry name" value="CheY-like"/>
    <property type="match status" value="1"/>
</dbReference>
<dbReference type="EMBL" id="JBHTMB010000111">
    <property type="protein sequence ID" value="MFD1234143.1"/>
    <property type="molecule type" value="Genomic_DNA"/>
</dbReference>
<dbReference type="SUPFAM" id="SSF46894">
    <property type="entry name" value="C-terminal effector domain of the bipartite response regulators"/>
    <property type="match status" value="1"/>
</dbReference>
<feature type="domain" description="Response regulatory" evidence="8">
    <location>
        <begin position="24"/>
        <end position="137"/>
    </location>
</feature>
<dbReference type="PANTHER" id="PTHR48111">
    <property type="entry name" value="REGULATOR OF RPOS"/>
    <property type="match status" value="1"/>
</dbReference>
<evidence type="ECO:0000256" key="4">
    <source>
        <dbReference type="ARBA" id="ARBA00023125"/>
    </source>
</evidence>
<evidence type="ECO:0000259" key="8">
    <source>
        <dbReference type="PROSITE" id="PS50110"/>
    </source>
</evidence>
<name>A0ABW3VIS6_9PSEU</name>
<dbReference type="Pfam" id="PF00072">
    <property type="entry name" value="Response_reg"/>
    <property type="match status" value="1"/>
</dbReference>
<sequence>MTPPLQPDSVVATPRDGLPDARDRILLVDDDGRIRQALSLALDDEGFAVWAVASGEQALAALGRENTDVVLLDLMLPGMDGLAVCRRLRAQGDLPIIIITARSDSSEVIAGLEAGADDYVTKPIVAGELAARIRALLRRSRPTTDGGELWVGDIELRLDQGLVRCHRGGSDPTGIHLTRTEFRLLVELATAEGKVVTREDLLRRVWGYDYLGDTRLLDVHVRRLRVKIEPDPDAPTLVLTVRGAGYRAVGRADATD</sequence>
<dbReference type="Gene3D" id="6.10.250.690">
    <property type="match status" value="1"/>
</dbReference>
<keyword evidence="3" id="KW-0805">Transcription regulation</keyword>
<proteinExistence type="predicted"/>
<protein>
    <submittedName>
        <fullName evidence="10">Response regulator</fullName>
    </submittedName>
</protein>
<evidence type="ECO:0000313" key="10">
    <source>
        <dbReference type="EMBL" id="MFD1234143.1"/>
    </source>
</evidence>
<evidence type="ECO:0000259" key="9">
    <source>
        <dbReference type="PROSITE" id="PS51755"/>
    </source>
</evidence>
<evidence type="ECO:0000256" key="1">
    <source>
        <dbReference type="ARBA" id="ARBA00022553"/>
    </source>
</evidence>
<dbReference type="PANTHER" id="PTHR48111:SF21">
    <property type="entry name" value="DNA-BINDING DUAL MASTER TRANSCRIPTIONAL REGULATOR RPAA"/>
    <property type="match status" value="1"/>
</dbReference>
<evidence type="ECO:0000256" key="2">
    <source>
        <dbReference type="ARBA" id="ARBA00023012"/>
    </source>
</evidence>
<dbReference type="InterPro" id="IPR001867">
    <property type="entry name" value="OmpR/PhoB-type_DNA-bd"/>
</dbReference>
<dbReference type="SMART" id="SM00862">
    <property type="entry name" value="Trans_reg_C"/>
    <property type="match status" value="1"/>
</dbReference>
<comment type="caution">
    <text evidence="10">The sequence shown here is derived from an EMBL/GenBank/DDBJ whole genome shotgun (WGS) entry which is preliminary data.</text>
</comment>
<dbReference type="InterPro" id="IPR016032">
    <property type="entry name" value="Sig_transdc_resp-reg_C-effctor"/>
</dbReference>
<dbReference type="InterPro" id="IPR039420">
    <property type="entry name" value="WalR-like"/>
</dbReference>
<evidence type="ECO:0000256" key="5">
    <source>
        <dbReference type="ARBA" id="ARBA00023163"/>
    </source>
</evidence>
<accession>A0ABW3VIS6</accession>
<keyword evidence="5" id="KW-0804">Transcription</keyword>
<evidence type="ECO:0000256" key="3">
    <source>
        <dbReference type="ARBA" id="ARBA00023015"/>
    </source>
</evidence>
<feature type="domain" description="OmpR/PhoB-type" evidence="9">
    <location>
        <begin position="146"/>
        <end position="250"/>
    </location>
</feature>
<dbReference type="RefSeq" id="WP_379652969.1">
    <property type="nucleotide sequence ID" value="NZ_JBHTMB010000111.1"/>
</dbReference>
<dbReference type="Pfam" id="PF00486">
    <property type="entry name" value="Trans_reg_C"/>
    <property type="match status" value="1"/>
</dbReference>
<dbReference type="CDD" id="cd00383">
    <property type="entry name" value="trans_reg_C"/>
    <property type="match status" value="1"/>
</dbReference>
<dbReference type="PROSITE" id="PS50110">
    <property type="entry name" value="RESPONSE_REGULATORY"/>
    <property type="match status" value="1"/>
</dbReference>
<dbReference type="Gene3D" id="3.40.50.2300">
    <property type="match status" value="1"/>
</dbReference>
<keyword evidence="2" id="KW-0902">Two-component regulatory system</keyword>
<dbReference type="InterPro" id="IPR001789">
    <property type="entry name" value="Sig_transdc_resp-reg_receiver"/>
</dbReference>